<dbReference type="InterPro" id="IPR037524">
    <property type="entry name" value="PA14/GLEYA"/>
</dbReference>
<dbReference type="RefSeq" id="WP_184675466.1">
    <property type="nucleotide sequence ID" value="NZ_JACHGY010000001.1"/>
</dbReference>
<dbReference type="InterPro" id="IPR003644">
    <property type="entry name" value="Calx_beta"/>
</dbReference>
<dbReference type="PROSITE" id="PS51820">
    <property type="entry name" value="PA14"/>
    <property type="match status" value="1"/>
</dbReference>
<dbReference type="InterPro" id="IPR053786">
    <property type="entry name" value="LEPRxLL_CS"/>
</dbReference>
<dbReference type="GO" id="GO:0016020">
    <property type="term" value="C:membrane"/>
    <property type="evidence" value="ECO:0007669"/>
    <property type="project" value="InterPro"/>
</dbReference>
<dbReference type="SUPFAM" id="SSF141072">
    <property type="entry name" value="CalX-like"/>
    <property type="match status" value="1"/>
</dbReference>
<dbReference type="NCBIfam" id="NF012209">
    <property type="entry name" value="LEPR-8K"/>
    <property type="match status" value="1"/>
</dbReference>
<keyword evidence="2" id="KW-0677">Repeat</keyword>
<dbReference type="Gene3D" id="2.60.120.380">
    <property type="match status" value="1"/>
</dbReference>
<dbReference type="Pfam" id="PF17963">
    <property type="entry name" value="Big_9"/>
    <property type="match status" value="4"/>
</dbReference>
<dbReference type="SUPFAM" id="SSF50952">
    <property type="entry name" value="Soluble quinoprotein glucose dehydrogenase"/>
    <property type="match status" value="1"/>
</dbReference>
<sequence>MPQFEAMEPRVLFNASPYADQDNISIINDNGAAVVLDLLSNDTDADGDPLRIESITDPQFATAEIINDGQNVRFTPQVGQTDLDFFIYTLSDGNGGTNIAYVVLDITLAAGSNNTPYADQDAFNVENNGTPIALDVLANDSDPDGDPLFVSAILEVQSGSVEIVNGNTVYTPATGFTGQDFYVYELSDGRGGTDIAYSVIQVAPGTANATPYANPDDVIVDQGLGEIVIDVTLNDSDDDGDNLSASQILLAPGAGSARIENGLVYYTAPDGILGDDPFIVQITDGRGGFDSANVNITLRNTPPTAVDDTLTLEQDSGTASVGVLANDSDPGGDAISIDSVTQGANGSVAISGSDLLYTPQAGFSGADSFTYTIIDANGATATANVAVTVEAVNRGTLALGGSSFDVVETDAQVVIPVRRTGGSDGRVEADFVVIDGTALAGADYVAASGTVVFEDGQTVAEIRIDLINDTDIEGTESFGVSLDRVGGGAGLGAPRTALINIEDDEQPIVGNGLLGEYFDNQNFTNIALRRNDPTINFNWGGGSPDPVLGADTFSIRWTGQVQAEFTETYTFRTVSDDGVRLKVNGQTVIDKFILQGATSHTGSIDLVAGEKVDIEIEYFEAGGAAVMELFWSSASQVEELVPTAALFSETAVPVEQLTRLETEVVVSGLSQPTAIEFTADGTMFILQKDGRVYTVAPGGSTPTLFVDHRAAVNNVRDRGALGLALHPDFPNTPYIYMAYTYDPPETVGQSGLAAPDQFGNRGARVSRFTADASTGYTTAVAGSELVILGTNSTWDNIVRPDLDSTGNFSLPPSGYDENGDPIRDFIATDSQSHTIGGLDFGLDGSLYVTIGDGTSYGNVDPRTTRVQDIDNLSGKVLRVDPLTGQGLSDNPFYDGDPDSNRSKVYAFGLRNPYRNAINPNTGELYIGDVGWNRWEEINVASAPVGLGGAGGGENFGWPYYEGGNGVSLQQVTGYQNLSEAQAFYASNPDVTAPFWAKSHSDGARAIILGDFNTGSTYTGYENALFFLDYQKPTIQAALFNADGTFDREVTAADTPGNVVEMTMGVDGFMYWVDLNGNVGRLTFPSV</sequence>
<gene>
    <name evidence="5" type="ORF">HNQ40_000186</name>
</gene>
<evidence type="ECO:0000256" key="1">
    <source>
        <dbReference type="ARBA" id="ARBA00022729"/>
    </source>
</evidence>
<keyword evidence="6" id="KW-1185">Reference proteome</keyword>
<proteinExistence type="predicted"/>
<evidence type="ECO:0000313" key="6">
    <source>
        <dbReference type="Proteomes" id="UP000541810"/>
    </source>
</evidence>
<dbReference type="SUPFAM" id="SSF56988">
    <property type="entry name" value="Anthrax protective antigen"/>
    <property type="match status" value="1"/>
</dbReference>
<organism evidence="5 6">
    <name type="scientific">Algisphaera agarilytica</name>
    <dbReference type="NCBI Taxonomy" id="1385975"/>
    <lineage>
        <taxon>Bacteria</taxon>
        <taxon>Pseudomonadati</taxon>
        <taxon>Planctomycetota</taxon>
        <taxon>Phycisphaerae</taxon>
        <taxon>Phycisphaerales</taxon>
        <taxon>Phycisphaeraceae</taxon>
        <taxon>Algisphaera</taxon>
    </lineage>
</organism>
<protein>
    <submittedName>
        <fullName evidence="5">Glucose/arabinose dehydrogenase</fullName>
    </submittedName>
</protein>
<evidence type="ECO:0000256" key="2">
    <source>
        <dbReference type="ARBA" id="ARBA00022737"/>
    </source>
</evidence>
<dbReference type="Gene3D" id="2.60.40.3440">
    <property type="match status" value="4"/>
</dbReference>
<keyword evidence="3" id="KW-0106">Calcium</keyword>
<dbReference type="AlphaFoldDB" id="A0A7X0H5W2"/>
<dbReference type="EMBL" id="JACHGY010000001">
    <property type="protein sequence ID" value="MBB6428380.1"/>
    <property type="molecule type" value="Genomic_DNA"/>
</dbReference>
<dbReference type="InterPro" id="IPR011658">
    <property type="entry name" value="PA14_dom"/>
</dbReference>
<keyword evidence="1" id="KW-0732">Signal</keyword>
<dbReference type="Pfam" id="PF07691">
    <property type="entry name" value="PA14"/>
    <property type="match status" value="1"/>
</dbReference>
<dbReference type="Gene3D" id="2.60.40.2030">
    <property type="match status" value="1"/>
</dbReference>
<dbReference type="SMART" id="SM00758">
    <property type="entry name" value="PA14"/>
    <property type="match status" value="1"/>
</dbReference>
<feature type="domain" description="PA14" evidence="4">
    <location>
        <begin position="508"/>
        <end position="645"/>
    </location>
</feature>
<dbReference type="SMART" id="SM00237">
    <property type="entry name" value="Calx_beta"/>
    <property type="match status" value="1"/>
</dbReference>
<dbReference type="Pfam" id="PF07995">
    <property type="entry name" value="GSDH"/>
    <property type="match status" value="2"/>
</dbReference>
<dbReference type="InterPro" id="IPR038081">
    <property type="entry name" value="CalX-like_sf"/>
</dbReference>
<dbReference type="InterPro" id="IPR011041">
    <property type="entry name" value="Quinoprot_gluc/sorb_DH_b-prop"/>
</dbReference>
<name>A0A7X0H5W2_9BACT</name>
<dbReference type="Pfam" id="PF03160">
    <property type="entry name" value="Calx-beta"/>
    <property type="match status" value="1"/>
</dbReference>
<evidence type="ECO:0000259" key="4">
    <source>
        <dbReference type="PROSITE" id="PS51820"/>
    </source>
</evidence>
<accession>A0A7X0H5W2</accession>
<dbReference type="InterPro" id="IPR012938">
    <property type="entry name" value="Glc/Sorbosone_DH"/>
</dbReference>
<dbReference type="Proteomes" id="UP000541810">
    <property type="component" value="Unassembled WGS sequence"/>
</dbReference>
<dbReference type="Gene3D" id="2.120.10.30">
    <property type="entry name" value="TolB, C-terminal domain"/>
    <property type="match status" value="1"/>
</dbReference>
<dbReference type="GO" id="GO:0007154">
    <property type="term" value="P:cell communication"/>
    <property type="evidence" value="ECO:0007669"/>
    <property type="project" value="InterPro"/>
</dbReference>
<comment type="caution">
    <text evidence="5">The sequence shown here is derived from an EMBL/GenBank/DDBJ whole genome shotgun (WGS) entry which is preliminary data.</text>
</comment>
<evidence type="ECO:0000256" key="3">
    <source>
        <dbReference type="ARBA" id="ARBA00022837"/>
    </source>
</evidence>
<evidence type="ECO:0000313" key="5">
    <source>
        <dbReference type="EMBL" id="MBB6428380.1"/>
    </source>
</evidence>
<dbReference type="PANTHER" id="PTHR19328">
    <property type="entry name" value="HEDGEHOG-INTERACTING PROTEIN"/>
    <property type="match status" value="1"/>
</dbReference>
<dbReference type="NCBIfam" id="NF012211">
    <property type="entry name" value="tand_rpt_95"/>
    <property type="match status" value="4"/>
</dbReference>
<dbReference type="PANTHER" id="PTHR19328:SF13">
    <property type="entry name" value="HIPL1 PROTEIN"/>
    <property type="match status" value="1"/>
</dbReference>
<reference evidence="5 6" key="1">
    <citation type="submission" date="2020-08" db="EMBL/GenBank/DDBJ databases">
        <title>Genomic Encyclopedia of Type Strains, Phase IV (KMG-IV): sequencing the most valuable type-strain genomes for metagenomic binning, comparative biology and taxonomic classification.</title>
        <authorList>
            <person name="Goeker M."/>
        </authorList>
    </citation>
    <scope>NUCLEOTIDE SEQUENCE [LARGE SCALE GENOMIC DNA]</scope>
    <source>
        <strain evidence="5 6">DSM 103725</strain>
    </source>
</reference>
<dbReference type="InterPro" id="IPR011042">
    <property type="entry name" value="6-blade_b-propeller_TolB-like"/>
</dbReference>